<dbReference type="GeneID" id="18763398"/>
<evidence type="ECO:0000256" key="1">
    <source>
        <dbReference type="SAM" id="SignalP"/>
    </source>
</evidence>
<dbReference type="InterPro" id="IPR045564">
    <property type="entry name" value="DUF5910"/>
</dbReference>
<feature type="chain" id="PRO_5003039181" evidence="1">
    <location>
        <begin position="25"/>
        <end position="203"/>
    </location>
</feature>
<name>D2XZ23_9HELO</name>
<proteinExistence type="evidence at transcript level"/>
<evidence type="ECO:0000313" key="2">
    <source>
        <dbReference type="EMBL" id="ADB23426.1"/>
    </source>
</evidence>
<dbReference type="AlphaFoldDB" id="D2XZ23"/>
<dbReference type="Pfam" id="PF19287">
    <property type="entry name" value="DUF5910"/>
    <property type="match status" value="1"/>
</dbReference>
<dbReference type="RefSeq" id="XP_007295352.1">
    <property type="nucleotide sequence ID" value="XM_007295290.1"/>
</dbReference>
<accession>D2XZ23</accession>
<protein>
    <submittedName>
        <fullName evidence="2">Ecp10</fullName>
    </submittedName>
</protein>
<sequence>MFRSSNSLLAALLTLSLLFSRAHGLFNKKIVIGYAALTKDQADDVDDDDKIKAEGTPTGNYLGPGLYLVDSPDRLAPSQGSLFCVIRADEEKTIEAKKVYIPQSYQKKTLRGKTVQVNLWGNERAIEHYIKHEAKIDDSNDALRFSLVEDKEKVQMVVPNHVVDDGELKLQTSCFESAEQMKQFSSIDVNWSAWGILDPTTMP</sequence>
<keyword evidence="1" id="KW-0732">Signal</keyword>
<dbReference type="KEGG" id="mbe:MBM_07463"/>
<organism evidence="2">
    <name type="scientific">Drepanopeziza brunnea f. sp. 'multigermtubi'</name>
    <dbReference type="NCBI Taxonomy" id="698441"/>
    <lineage>
        <taxon>Eukaryota</taxon>
        <taxon>Fungi</taxon>
        <taxon>Dikarya</taxon>
        <taxon>Ascomycota</taxon>
        <taxon>Pezizomycotina</taxon>
        <taxon>Leotiomycetes</taxon>
        <taxon>Helotiales</taxon>
        <taxon>Drepanopezizaceae</taxon>
        <taxon>Drepanopeziza</taxon>
    </lineage>
</organism>
<dbReference type="EMBL" id="GU266778">
    <property type="protein sequence ID" value="ADB23426.1"/>
    <property type="molecule type" value="mRNA"/>
</dbReference>
<feature type="signal peptide" evidence="1">
    <location>
        <begin position="1"/>
        <end position="24"/>
    </location>
</feature>
<reference evidence="2" key="1">
    <citation type="submission" date="2009-12" db="EMBL/GenBank/DDBJ databases">
        <title>Identifying secreted proteins of Marssonina brunnea by degenerate PCR.</title>
        <authorList>
            <person name="Cheng Q."/>
        </authorList>
    </citation>
    <scope>NUCLEOTIDE SEQUENCE</scope>
    <source>
        <strain evidence="2">S1</strain>
    </source>
</reference>